<accession>A0A401GPP0</accession>
<protein>
    <submittedName>
        <fullName evidence="1">Uncharacterized protein</fullName>
    </submittedName>
</protein>
<organism evidence="1 2">
    <name type="scientific">Sparassis crispa</name>
    <dbReference type="NCBI Taxonomy" id="139825"/>
    <lineage>
        <taxon>Eukaryota</taxon>
        <taxon>Fungi</taxon>
        <taxon>Dikarya</taxon>
        <taxon>Basidiomycota</taxon>
        <taxon>Agaricomycotina</taxon>
        <taxon>Agaricomycetes</taxon>
        <taxon>Polyporales</taxon>
        <taxon>Sparassidaceae</taxon>
        <taxon>Sparassis</taxon>
    </lineage>
</organism>
<dbReference type="EMBL" id="BFAD01000005">
    <property type="protein sequence ID" value="GBE83724.1"/>
    <property type="molecule type" value="Genomic_DNA"/>
</dbReference>
<reference evidence="1 2" key="1">
    <citation type="journal article" date="2018" name="Sci. Rep.">
        <title>Genome sequence of the cauliflower mushroom Sparassis crispa (Hanabiratake) and its association with beneficial usage.</title>
        <authorList>
            <person name="Kiyama R."/>
            <person name="Furutani Y."/>
            <person name="Kawaguchi K."/>
            <person name="Nakanishi T."/>
        </authorList>
    </citation>
    <scope>NUCLEOTIDE SEQUENCE [LARGE SCALE GENOMIC DNA]</scope>
</reference>
<proteinExistence type="predicted"/>
<dbReference type="AlphaFoldDB" id="A0A401GPP0"/>
<dbReference type="RefSeq" id="XP_027614637.1">
    <property type="nucleotide sequence ID" value="XM_027758836.1"/>
</dbReference>
<evidence type="ECO:0000313" key="1">
    <source>
        <dbReference type="EMBL" id="GBE83724.1"/>
    </source>
</evidence>
<evidence type="ECO:0000313" key="2">
    <source>
        <dbReference type="Proteomes" id="UP000287166"/>
    </source>
</evidence>
<comment type="caution">
    <text evidence="1">The sequence shown here is derived from an EMBL/GenBank/DDBJ whole genome shotgun (WGS) entry which is preliminary data.</text>
</comment>
<dbReference type="GeneID" id="38780641"/>
<keyword evidence="2" id="KW-1185">Reference proteome</keyword>
<gene>
    <name evidence="1" type="ORF">SCP_0507800</name>
</gene>
<name>A0A401GPP0_9APHY</name>
<dbReference type="InParanoid" id="A0A401GPP0"/>
<sequence length="423" mass="47632">MHATDSESIISIISPRKLHDSVTQVDNPSLASCPWSYSSPHSVRVRPQDVERFLNFLESDPRRHECDAVQELEISNFPVMVACCDFDSVLVKFADVTEVSTSTLYTVVSKLPSLKKIFLDEVSLLGDTSHVSERPRPVLDSFRLRFEDPSCTTYGLLQLIGFFSEIRELSFEAPKVDFYGQLGEMLKNVLNKFSSPVWPWWSVRDSESPPLAVIRVFTLKLGEYAGFSLALHALLKVSRIEALIIVSHTSHTAQHIRDLAQLLQEAIPSVQDWMLDFDATALVFKSGLVPSATWDVLKLPSRTSLRELFFTVLFSQHHDVAAPVDISAWIVYIDILSLAPQTVRHIGFTLKFTGVLADQLRNVDWNRMHGVLQALKGLETVEFKFRKLDNNVDMSAPDVHNSCDTIRNALPTNSFTVTVNNSK</sequence>
<dbReference type="Proteomes" id="UP000287166">
    <property type="component" value="Unassembled WGS sequence"/>
</dbReference>